<comment type="caution">
    <text evidence="10">The sequence shown here is derived from an EMBL/GenBank/DDBJ whole genome shotgun (WGS) entry which is preliminary data.</text>
</comment>
<protein>
    <recommendedName>
        <fullName evidence="2">non-specific serine/threonine protein kinase</fullName>
        <ecNumber evidence="2">2.7.11.1</ecNumber>
    </recommendedName>
</protein>
<evidence type="ECO:0000256" key="4">
    <source>
        <dbReference type="ARBA" id="ARBA00023180"/>
    </source>
</evidence>
<dbReference type="Pfam" id="PF13947">
    <property type="entry name" value="GUB_WAK_bind"/>
    <property type="match status" value="1"/>
</dbReference>
<comment type="catalytic activity">
    <reaction evidence="6">
        <text>L-seryl-[protein] + ATP = O-phospho-L-seryl-[protein] + ADP + H(+)</text>
        <dbReference type="Rhea" id="RHEA:17989"/>
        <dbReference type="Rhea" id="RHEA-COMP:9863"/>
        <dbReference type="Rhea" id="RHEA-COMP:11604"/>
        <dbReference type="ChEBI" id="CHEBI:15378"/>
        <dbReference type="ChEBI" id="CHEBI:29999"/>
        <dbReference type="ChEBI" id="CHEBI:30616"/>
        <dbReference type="ChEBI" id="CHEBI:83421"/>
        <dbReference type="ChEBI" id="CHEBI:456216"/>
        <dbReference type="EC" id="2.7.11.1"/>
    </reaction>
</comment>
<dbReference type="PANTHER" id="PTHR33138">
    <property type="entry name" value="OS01G0690200 PROTEIN"/>
    <property type="match status" value="1"/>
</dbReference>
<evidence type="ECO:0000259" key="8">
    <source>
        <dbReference type="Pfam" id="PF13947"/>
    </source>
</evidence>
<feature type="domain" description="Wall-associated receptor kinase galacturonan-binding" evidence="8">
    <location>
        <begin position="40"/>
        <end position="107"/>
    </location>
</feature>
<keyword evidence="11" id="KW-1185">Reference proteome</keyword>
<organism evidence="10 11">
    <name type="scientific">Handroanthus impetiginosus</name>
    <dbReference type="NCBI Taxonomy" id="429701"/>
    <lineage>
        <taxon>Eukaryota</taxon>
        <taxon>Viridiplantae</taxon>
        <taxon>Streptophyta</taxon>
        <taxon>Embryophyta</taxon>
        <taxon>Tracheophyta</taxon>
        <taxon>Spermatophyta</taxon>
        <taxon>Magnoliopsida</taxon>
        <taxon>eudicotyledons</taxon>
        <taxon>Gunneridae</taxon>
        <taxon>Pentapetalae</taxon>
        <taxon>asterids</taxon>
        <taxon>lamiids</taxon>
        <taxon>Lamiales</taxon>
        <taxon>Bignoniaceae</taxon>
        <taxon>Crescentiina</taxon>
        <taxon>Tabebuia alliance</taxon>
        <taxon>Handroanthus</taxon>
    </lineage>
</organism>
<dbReference type="InterPro" id="IPR025287">
    <property type="entry name" value="WAK_GUB"/>
</dbReference>
<comment type="subcellular location">
    <subcellularLocation>
        <location evidence="1">Membrane</location>
        <topology evidence="1">Single-pass membrane protein</topology>
    </subcellularLocation>
</comment>
<evidence type="ECO:0000256" key="2">
    <source>
        <dbReference type="ARBA" id="ARBA00012513"/>
    </source>
</evidence>
<proteinExistence type="predicted"/>
<dbReference type="InterPro" id="IPR032872">
    <property type="entry name" value="WAK_assoc_C"/>
</dbReference>
<evidence type="ECO:0000256" key="6">
    <source>
        <dbReference type="ARBA" id="ARBA00048679"/>
    </source>
</evidence>
<evidence type="ECO:0000313" key="11">
    <source>
        <dbReference type="Proteomes" id="UP000231279"/>
    </source>
</evidence>
<dbReference type="EMBL" id="NKXS01005553">
    <property type="protein sequence ID" value="PIN03332.1"/>
    <property type="molecule type" value="Genomic_DNA"/>
</dbReference>
<dbReference type="GO" id="GO:0030247">
    <property type="term" value="F:polysaccharide binding"/>
    <property type="evidence" value="ECO:0007669"/>
    <property type="project" value="InterPro"/>
</dbReference>
<feature type="signal peptide" evidence="7">
    <location>
        <begin position="1"/>
        <end position="29"/>
    </location>
</feature>
<accession>A0A2G9GDQ3</accession>
<keyword evidence="3 7" id="KW-0732">Signal</keyword>
<dbReference type="GO" id="GO:0016020">
    <property type="term" value="C:membrane"/>
    <property type="evidence" value="ECO:0007669"/>
    <property type="project" value="UniProtKB-SubCell"/>
</dbReference>
<sequence length="237" mass="26079">MNSQNSPLFSFLHLLIIIKLLVLLQSLHGSSNPEEFYHTCGNTFTCGNTITRIGYPFRGSSDPPYCGHPSLVLTSDDRNYVTTIHILNCTYRVMEIDQATQIMRIVREDHSIFNYASSYMNFTFLYGCPSFNIPGLSLVSCGNTGYYGVYVFAGTPQGPGNCNASVVVSVLLSGNGGGRPENSTGSDQVLCRGFQITWKIDREDCSNCTESMGQCGYSLETNRNTCFCPDPPFISDA</sequence>
<evidence type="ECO:0000256" key="3">
    <source>
        <dbReference type="ARBA" id="ARBA00022729"/>
    </source>
</evidence>
<name>A0A2G9GDQ3_9LAMI</name>
<reference evidence="11" key="1">
    <citation type="journal article" date="2018" name="Gigascience">
        <title>Genome assembly of the Pink Ipe (Handroanthus impetiginosus, Bignoniaceae), a highly valued, ecologically keystone Neotropical timber forest tree.</title>
        <authorList>
            <person name="Silva-Junior O.B."/>
            <person name="Grattapaglia D."/>
            <person name="Novaes E."/>
            <person name="Collevatti R.G."/>
        </authorList>
    </citation>
    <scope>NUCLEOTIDE SEQUENCE [LARGE SCALE GENOMIC DNA]</scope>
    <source>
        <strain evidence="11">cv. UFG-1</strain>
    </source>
</reference>
<feature type="domain" description="Wall-associated receptor kinase C-terminal" evidence="9">
    <location>
        <begin position="159"/>
        <end position="230"/>
    </location>
</feature>
<dbReference type="AlphaFoldDB" id="A0A2G9GDQ3"/>
<dbReference type="GO" id="GO:0004674">
    <property type="term" value="F:protein serine/threonine kinase activity"/>
    <property type="evidence" value="ECO:0007669"/>
    <property type="project" value="UniProtKB-EC"/>
</dbReference>
<dbReference type="Proteomes" id="UP000231279">
    <property type="component" value="Unassembled WGS sequence"/>
</dbReference>
<dbReference type="Pfam" id="PF14380">
    <property type="entry name" value="WAK_assoc"/>
    <property type="match status" value="1"/>
</dbReference>
<evidence type="ECO:0000256" key="1">
    <source>
        <dbReference type="ARBA" id="ARBA00004167"/>
    </source>
</evidence>
<dbReference type="EC" id="2.7.11.1" evidence="2"/>
<evidence type="ECO:0000313" key="10">
    <source>
        <dbReference type="EMBL" id="PIN03332.1"/>
    </source>
</evidence>
<feature type="chain" id="PRO_5013560499" description="non-specific serine/threonine protein kinase" evidence="7">
    <location>
        <begin position="30"/>
        <end position="237"/>
    </location>
</feature>
<evidence type="ECO:0000259" key="9">
    <source>
        <dbReference type="Pfam" id="PF14380"/>
    </source>
</evidence>
<evidence type="ECO:0000256" key="7">
    <source>
        <dbReference type="SAM" id="SignalP"/>
    </source>
</evidence>
<comment type="catalytic activity">
    <reaction evidence="5">
        <text>L-threonyl-[protein] + ATP = O-phospho-L-threonyl-[protein] + ADP + H(+)</text>
        <dbReference type="Rhea" id="RHEA:46608"/>
        <dbReference type="Rhea" id="RHEA-COMP:11060"/>
        <dbReference type="Rhea" id="RHEA-COMP:11605"/>
        <dbReference type="ChEBI" id="CHEBI:15378"/>
        <dbReference type="ChEBI" id="CHEBI:30013"/>
        <dbReference type="ChEBI" id="CHEBI:30616"/>
        <dbReference type="ChEBI" id="CHEBI:61977"/>
        <dbReference type="ChEBI" id="CHEBI:456216"/>
        <dbReference type="EC" id="2.7.11.1"/>
    </reaction>
</comment>
<keyword evidence="4" id="KW-0325">Glycoprotein</keyword>
<gene>
    <name evidence="10" type="ORF">CDL12_24149</name>
</gene>
<dbReference type="OrthoDB" id="1303655at2759"/>
<dbReference type="PANTHER" id="PTHR33138:SF87">
    <property type="entry name" value="WALL-ASSOCIATED RECEPTOR KINASE, GALACTURONAN-BINDING DOMAIN-CONTAINING PROTEIN"/>
    <property type="match status" value="1"/>
</dbReference>
<dbReference type="STRING" id="429701.A0A2G9GDQ3"/>
<evidence type="ECO:0000256" key="5">
    <source>
        <dbReference type="ARBA" id="ARBA00047899"/>
    </source>
</evidence>